<dbReference type="Gene3D" id="3.20.20.190">
    <property type="entry name" value="Phosphatidylinositol (PI) phosphodiesterase"/>
    <property type="match status" value="1"/>
</dbReference>
<dbReference type="PANTHER" id="PTHR13593">
    <property type="match status" value="1"/>
</dbReference>
<dbReference type="GO" id="GO:0004436">
    <property type="term" value="F:phosphatidylinositol diacylglycerol-lyase activity"/>
    <property type="evidence" value="ECO:0007669"/>
    <property type="project" value="UniProtKB-EC"/>
</dbReference>
<dbReference type="PANTHER" id="PTHR13593:SF113">
    <property type="entry name" value="SI:DKEY-266F7.9"/>
    <property type="match status" value="1"/>
</dbReference>
<dbReference type="InterPro" id="IPR000909">
    <property type="entry name" value="PLipase_C_PInositol-sp_X_dom"/>
</dbReference>
<comment type="catalytic activity">
    <reaction evidence="1">
        <text>a 1,2-diacyl-sn-glycero-3-phospho-(1D-myo-inositol) = 1D-myo-inositol 1,2-cyclic phosphate + a 1,2-diacyl-sn-glycerol</text>
        <dbReference type="Rhea" id="RHEA:17093"/>
        <dbReference type="ChEBI" id="CHEBI:17815"/>
        <dbReference type="ChEBI" id="CHEBI:57880"/>
        <dbReference type="ChEBI" id="CHEBI:58484"/>
        <dbReference type="EC" id="4.6.1.13"/>
    </reaction>
</comment>
<evidence type="ECO:0000313" key="9">
    <source>
        <dbReference type="Proteomes" id="UP001185092"/>
    </source>
</evidence>
<keyword evidence="9" id="KW-1185">Reference proteome</keyword>
<dbReference type="PROSITE" id="PS50007">
    <property type="entry name" value="PIPLC_X_DOMAIN"/>
    <property type="match status" value="1"/>
</dbReference>
<dbReference type="InterPro" id="IPR017946">
    <property type="entry name" value="PLC-like_Pdiesterase_TIM-brl"/>
</dbReference>
<feature type="signal peptide" evidence="6">
    <location>
        <begin position="1"/>
        <end position="21"/>
    </location>
</feature>
<dbReference type="EMBL" id="JAVDQD010000004">
    <property type="protein sequence ID" value="MDR6240264.1"/>
    <property type="molecule type" value="Genomic_DNA"/>
</dbReference>
<gene>
    <name evidence="8" type="ORF">HNQ88_003330</name>
</gene>
<evidence type="ECO:0000256" key="4">
    <source>
        <dbReference type="ARBA" id="ARBA00030474"/>
    </source>
</evidence>
<dbReference type="AlphaFoldDB" id="A0AAE4BRI9"/>
<evidence type="ECO:0000256" key="6">
    <source>
        <dbReference type="SAM" id="SignalP"/>
    </source>
</evidence>
<dbReference type="GO" id="GO:0006629">
    <property type="term" value="P:lipid metabolic process"/>
    <property type="evidence" value="ECO:0007669"/>
    <property type="project" value="InterPro"/>
</dbReference>
<keyword evidence="6" id="KW-0732">Signal</keyword>
<feature type="domain" description="Phosphatidylinositol-specific phospholipase C X" evidence="7">
    <location>
        <begin position="358"/>
        <end position="499"/>
    </location>
</feature>
<dbReference type="Proteomes" id="UP001185092">
    <property type="component" value="Unassembled WGS sequence"/>
</dbReference>
<evidence type="ECO:0000256" key="5">
    <source>
        <dbReference type="ARBA" id="ARBA00030782"/>
    </source>
</evidence>
<comment type="caution">
    <text evidence="8">The sequence shown here is derived from an EMBL/GenBank/DDBJ whole genome shotgun (WGS) entry which is preliminary data.</text>
</comment>
<dbReference type="GO" id="GO:0008081">
    <property type="term" value="F:phosphoric diester hydrolase activity"/>
    <property type="evidence" value="ECO:0007669"/>
    <property type="project" value="InterPro"/>
</dbReference>
<evidence type="ECO:0000256" key="1">
    <source>
        <dbReference type="ARBA" id="ARBA00001316"/>
    </source>
</evidence>
<sequence>MKKLLFHSLAASMLFASVSCQQEMEQEVSNARNSNTYSNNGIQMMTVPFAPELKIHQLGLSTELDGYSQRTDIAMNTQNNIVEAHQSRGGSTIWYHVGKLDQNEINWSESNKYDNGKKPSIDMTNDGKIISVHETSNIFTSDLWYKIGTLNGNRIDWKSGKKYDKGSTPSITINDNGRIVEVHKSQSNYGLFYKTGTLNASGSVSWSSTKKYDSGKEPSVAINNSGQIVEVHQSETTGNLYYHVGSMQNGEIIWGPSIFYQSGAQPSVALLDDGTVFETHTSEGLKNDLWQMKGKIANGKIEWEGSSEYFDTGNNSSVDANETYIAQTHESESSTGGIWSSSALYTDHENWMRDLHSVIANKTLGEIVLPGSHDAGMYPSSLGQTQDQNLYEQLKGGVRYFDLRPDEDMNIFHGPVTGPKVDEVLSDVRRYMDEGRKELVILKFSHFKNFNAQVYSTLINKIKSHLSPYLFDNAYSKRVGELSLDELIQEQGTVLIVNDESYPVEFPSEGIHTYRDWDSSDAINGDLIVYDKYSNTTDYNSMKNDQISKFHQFNGMSQNGQIACDMFLMSWTLTPITDVFSYSRPANANLGKEMKKLEANAQGYIPNILYVDYYQLSRATATSILMNRKLN</sequence>
<dbReference type="PROSITE" id="PS51257">
    <property type="entry name" value="PROKAR_LIPOPROTEIN"/>
    <property type="match status" value="1"/>
</dbReference>
<evidence type="ECO:0000256" key="2">
    <source>
        <dbReference type="ARBA" id="ARBA00012581"/>
    </source>
</evidence>
<dbReference type="SUPFAM" id="SSF51695">
    <property type="entry name" value="PLC-like phosphodiesterases"/>
    <property type="match status" value="1"/>
</dbReference>
<proteinExistence type="predicted"/>
<reference evidence="8" key="1">
    <citation type="submission" date="2023-07" db="EMBL/GenBank/DDBJ databases">
        <title>Genomic Encyclopedia of Type Strains, Phase IV (KMG-IV): sequencing the most valuable type-strain genomes for metagenomic binning, comparative biology and taxonomic classification.</title>
        <authorList>
            <person name="Goeker M."/>
        </authorList>
    </citation>
    <scope>NUCLEOTIDE SEQUENCE</scope>
    <source>
        <strain evidence="8">DSM 26174</strain>
    </source>
</reference>
<dbReference type="RefSeq" id="WP_309940164.1">
    <property type="nucleotide sequence ID" value="NZ_AP025305.1"/>
</dbReference>
<organism evidence="8 9">
    <name type="scientific">Aureibacter tunicatorum</name>
    <dbReference type="NCBI Taxonomy" id="866807"/>
    <lineage>
        <taxon>Bacteria</taxon>
        <taxon>Pseudomonadati</taxon>
        <taxon>Bacteroidota</taxon>
        <taxon>Cytophagia</taxon>
        <taxon>Cytophagales</taxon>
        <taxon>Persicobacteraceae</taxon>
        <taxon>Aureibacter</taxon>
    </lineage>
</organism>
<evidence type="ECO:0000313" key="8">
    <source>
        <dbReference type="EMBL" id="MDR6240264.1"/>
    </source>
</evidence>
<evidence type="ECO:0000256" key="3">
    <source>
        <dbReference type="ARBA" id="ARBA00019758"/>
    </source>
</evidence>
<feature type="chain" id="PRO_5042281161" description="1-phosphatidylinositol phosphodiesterase" evidence="6">
    <location>
        <begin position="22"/>
        <end position="631"/>
    </location>
</feature>
<name>A0AAE4BRI9_9BACT</name>
<evidence type="ECO:0000259" key="7">
    <source>
        <dbReference type="SMART" id="SM00148"/>
    </source>
</evidence>
<dbReference type="SMART" id="SM00148">
    <property type="entry name" value="PLCXc"/>
    <property type="match status" value="1"/>
</dbReference>
<protein>
    <recommendedName>
        <fullName evidence="3">1-phosphatidylinositol phosphodiesterase</fullName>
        <ecNumber evidence="2">4.6.1.13</ecNumber>
    </recommendedName>
    <alternativeName>
        <fullName evidence="4">Phosphatidylinositol diacylglycerol-lyase</fullName>
    </alternativeName>
    <alternativeName>
        <fullName evidence="5">Phosphatidylinositol-specific phospholipase C</fullName>
    </alternativeName>
</protein>
<accession>A0AAE4BRI9</accession>
<dbReference type="InterPro" id="IPR051057">
    <property type="entry name" value="PI-PLC_domain"/>
</dbReference>
<dbReference type="EC" id="4.6.1.13" evidence="2"/>